<reference evidence="13 14" key="1">
    <citation type="submission" date="2019-02" db="EMBL/GenBank/DDBJ databases">
        <title>Deep-cultivation of Planctomycetes and their phenomic and genomic characterization uncovers novel biology.</title>
        <authorList>
            <person name="Wiegand S."/>
            <person name="Jogler M."/>
            <person name="Boedeker C."/>
            <person name="Pinto D."/>
            <person name="Vollmers J."/>
            <person name="Rivas-Marin E."/>
            <person name="Kohn T."/>
            <person name="Peeters S.H."/>
            <person name="Heuer A."/>
            <person name="Rast P."/>
            <person name="Oberbeckmann S."/>
            <person name="Bunk B."/>
            <person name="Jeske O."/>
            <person name="Meyerdierks A."/>
            <person name="Storesund J.E."/>
            <person name="Kallscheuer N."/>
            <person name="Luecker S."/>
            <person name="Lage O.M."/>
            <person name="Pohl T."/>
            <person name="Merkel B.J."/>
            <person name="Hornburger P."/>
            <person name="Mueller R.-W."/>
            <person name="Bruemmer F."/>
            <person name="Labrenz M."/>
            <person name="Spormann A.M."/>
            <person name="Op den Camp H."/>
            <person name="Overmann J."/>
            <person name="Amann R."/>
            <person name="Jetten M.S.M."/>
            <person name="Mascher T."/>
            <person name="Medema M.H."/>
            <person name="Devos D.P."/>
            <person name="Kaster A.-K."/>
            <person name="Ovreas L."/>
            <person name="Rohde M."/>
            <person name="Galperin M.Y."/>
            <person name="Jogler C."/>
        </authorList>
    </citation>
    <scope>NUCLEOTIDE SEQUENCE [LARGE SCALE GENOMIC DNA]</scope>
    <source>
        <strain evidence="13 14">Mal4</strain>
    </source>
</reference>
<keyword evidence="7 9" id="KW-0573">Peptidoglycan synthesis</keyword>
<dbReference type="AlphaFoldDB" id="A0A517Z285"/>
<dbReference type="InterPro" id="IPR018392">
    <property type="entry name" value="LysM"/>
</dbReference>
<gene>
    <name evidence="13" type="primary">ykuD</name>
    <name evidence="13" type="ORF">Mal4_08700</name>
</gene>
<dbReference type="PROSITE" id="PS52029">
    <property type="entry name" value="LD_TPASE"/>
    <property type="match status" value="1"/>
</dbReference>
<dbReference type="GO" id="GO:0071555">
    <property type="term" value="P:cell wall organization"/>
    <property type="evidence" value="ECO:0007669"/>
    <property type="project" value="UniProtKB-UniRule"/>
</dbReference>
<evidence type="ECO:0000259" key="12">
    <source>
        <dbReference type="PROSITE" id="PS52029"/>
    </source>
</evidence>
<comment type="pathway">
    <text evidence="1 9">Cell wall biogenesis; peptidoglycan biosynthesis.</text>
</comment>
<feature type="region of interest" description="Disordered" evidence="10">
    <location>
        <begin position="81"/>
        <end position="165"/>
    </location>
</feature>
<dbReference type="GO" id="GO:0005576">
    <property type="term" value="C:extracellular region"/>
    <property type="evidence" value="ECO:0007669"/>
    <property type="project" value="TreeGrafter"/>
</dbReference>
<evidence type="ECO:0000313" key="13">
    <source>
        <dbReference type="EMBL" id="QDU36583.1"/>
    </source>
</evidence>
<accession>A0A517Z285</accession>
<feature type="active site" description="Proton donor/acceptor" evidence="9">
    <location>
        <position position="374"/>
    </location>
</feature>
<dbReference type="SUPFAM" id="SSF141523">
    <property type="entry name" value="L,D-transpeptidase catalytic domain-like"/>
    <property type="match status" value="1"/>
</dbReference>
<dbReference type="EC" id="2.-.-.-" evidence="13"/>
<organism evidence="13 14">
    <name type="scientific">Maioricimonas rarisocia</name>
    <dbReference type="NCBI Taxonomy" id="2528026"/>
    <lineage>
        <taxon>Bacteria</taxon>
        <taxon>Pseudomonadati</taxon>
        <taxon>Planctomycetota</taxon>
        <taxon>Planctomycetia</taxon>
        <taxon>Planctomycetales</taxon>
        <taxon>Planctomycetaceae</taxon>
        <taxon>Maioricimonas</taxon>
    </lineage>
</organism>
<dbReference type="InterPro" id="IPR050979">
    <property type="entry name" value="LD-transpeptidase"/>
</dbReference>
<protein>
    <submittedName>
        <fullName evidence="13">L,D-transpeptidase YkuD</fullName>
        <ecNumber evidence="13">2.-.-.-</ecNumber>
    </submittedName>
</protein>
<sequence>MDRRPPRRHPLQSFQFWFLVLGAAALTAAWRFDLLPFEIVPPGAASSQDSTVTEITLPEPSRPDDFETDETIAAVEDNPFAVSLGEPAPLTPGTGESTSEEISSEPGWPLASLPDTSDATSPFEVPPQAEPEPATGPYPTDASPRPMQTVARADAEHESTASSESTIRLVADTTPPAQAALGPAANSAAPFDFTEIDRLIEMGQDVEAHRQLSTLYWKHLDAWPLLKGRLEETARRIYFHPQPHYMPACEVQPGDRLEQIARRYDVSWQYLADLNRVEPHRIRAGQKLKVIRGPFSAVVDMSDFQITIHAHGYFVARYPVGIGKDGSTPIGRFTVKEKLEDPTYYGPDGVIANDDPTNPLGERWIDLGDSYGIHGTIEPDSIGKAESRGCVRLTNENVAEVYKLLTVGSEVVIRR</sequence>
<keyword evidence="5" id="KW-0378">Hydrolase</keyword>
<dbReference type="PANTHER" id="PTHR30582:SF24">
    <property type="entry name" value="L,D-TRANSPEPTIDASE ERFK_SRFK-RELATED"/>
    <property type="match status" value="1"/>
</dbReference>
<feature type="domain" description="L,D-TPase catalytic" evidence="12">
    <location>
        <begin position="295"/>
        <end position="414"/>
    </location>
</feature>
<keyword evidence="8 9" id="KW-0961">Cell wall biogenesis/degradation</keyword>
<dbReference type="SUPFAM" id="SSF54106">
    <property type="entry name" value="LysM domain"/>
    <property type="match status" value="1"/>
</dbReference>
<dbReference type="Pfam" id="PF03734">
    <property type="entry name" value="YkuD"/>
    <property type="match status" value="1"/>
</dbReference>
<dbReference type="InterPro" id="IPR038063">
    <property type="entry name" value="Transpep_catalytic_dom"/>
</dbReference>
<evidence type="ECO:0000256" key="7">
    <source>
        <dbReference type="ARBA" id="ARBA00022984"/>
    </source>
</evidence>
<feature type="compositionally biased region" description="Pro residues" evidence="10">
    <location>
        <begin position="124"/>
        <end position="136"/>
    </location>
</feature>
<dbReference type="InterPro" id="IPR005490">
    <property type="entry name" value="LD_TPept_cat_dom"/>
</dbReference>
<evidence type="ECO:0000256" key="6">
    <source>
        <dbReference type="ARBA" id="ARBA00022960"/>
    </source>
</evidence>
<dbReference type="Pfam" id="PF01476">
    <property type="entry name" value="LysM"/>
    <property type="match status" value="1"/>
</dbReference>
<evidence type="ECO:0000256" key="10">
    <source>
        <dbReference type="SAM" id="MobiDB-lite"/>
    </source>
</evidence>
<dbReference type="KEGG" id="mri:Mal4_08700"/>
<dbReference type="RefSeq" id="WP_145367228.1">
    <property type="nucleotide sequence ID" value="NZ_CP036275.1"/>
</dbReference>
<dbReference type="Proteomes" id="UP000320496">
    <property type="component" value="Chromosome"/>
</dbReference>
<keyword evidence="4 13" id="KW-0808">Transferase</keyword>
<evidence type="ECO:0000313" key="14">
    <source>
        <dbReference type="Proteomes" id="UP000320496"/>
    </source>
</evidence>
<dbReference type="GO" id="GO:0018104">
    <property type="term" value="P:peptidoglycan-protein cross-linking"/>
    <property type="evidence" value="ECO:0007669"/>
    <property type="project" value="TreeGrafter"/>
</dbReference>
<evidence type="ECO:0000256" key="3">
    <source>
        <dbReference type="ARBA" id="ARBA00022676"/>
    </source>
</evidence>
<evidence type="ECO:0000256" key="4">
    <source>
        <dbReference type="ARBA" id="ARBA00022679"/>
    </source>
</evidence>
<comment type="similarity">
    <text evidence="2">Belongs to the YkuD family.</text>
</comment>
<evidence type="ECO:0000256" key="9">
    <source>
        <dbReference type="PROSITE-ProRule" id="PRU01373"/>
    </source>
</evidence>
<evidence type="ECO:0000259" key="11">
    <source>
        <dbReference type="PROSITE" id="PS51782"/>
    </source>
</evidence>
<dbReference type="Gene3D" id="2.40.440.10">
    <property type="entry name" value="L,D-transpeptidase catalytic domain-like"/>
    <property type="match status" value="1"/>
</dbReference>
<keyword evidence="3" id="KW-0328">Glycosyltransferase</keyword>
<dbReference type="GO" id="GO:0008360">
    <property type="term" value="P:regulation of cell shape"/>
    <property type="evidence" value="ECO:0007669"/>
    <property type="project" value="UniProtKB-UniRule"/>
</dbReference>
<dbReference type="PROSITE" id="PS51782">
    <property type="entry name" value="LYSM"/>
    <property type="match status" value="1"/>
</dbReference>
<evidence type="ECO:0000256" key="2">
    <source>
        <dbReference type="ARBA" id="ARBA00005992"/>
    </source>
</evidence>
<feature type="active site" description="Nucleophile" evidence="9">
    <location>
        <position position="390"/>
    </location>
</feature>
<dbReference type="OrthoDB" id="9787225at2"/>
<name>A0A517Z285_9PLAN</name>
<dbReference type="InterPro" id="IPR036779">
    <property type="entry name" value="LysM_dom_sf"/>
</dbReference>
<dbReference type="GO" id="GO:0016757">
    <property type="term" value="F:glycosyltransferase activity"/>
    <property type="evidence" value="ECO:0007669"/>
    <property type="project" value="UniProtKB-KW"/>
</dbReference>
<dbReference type="PANTHER" id="PTHR30582">
    <property type="entry name" value="L,D-TRANSPEPTIDASE"/>
    <property type="match status" value="1"/>
</dbReference>
<proteinExistence type="inferred from homology"/>
<dbReference type="UniPathway" id="UPA00219"/>
<evidence type="ECO:0000256" key="5">
    <source>
        <dbReference type="ARBA" id="ARBA00022801"/>
    </source>
</evidence>
<dbReference type="CDD" id="cd00118">
    <property type="entry name" value="LysM"/>
    <property type="match status" value="1"/>
</dbReference>
<keyword evidence="6 9" id="KW-0133">Cell shape</keyword>
<dbReference type="EMBL" id="CP036275">
    <property type="protein sequence ID" value="QDU36583.1"/>
    <property type="molecule type" value="Genomic_DNA"/>
</dbReference>
<dbReference type="GO" id="GO:0071972">
    <property type="term" value="F:peptidoglycan L,D-transpeptidase activity"/>
    <property type="evidence" value="ECO:0007669"/>
    <property type="project" value="TreeGrafter"/>
</dbReference>
<keyword evidence="14" id="KW-1185">Reference proteome</keyword>
<dbReference type="SMART" id="SM00257">
    <property type="entry name" value="LysM"/>
    <property type="match status" value="1"/>
</dbReference>
<evidence type="ECO:0000256" key="8">
    <source>
        <dbReference type="ARBA" id="ARBA00023316"/>
    </source>
</evidence>
<evidence type="ECO:0000256" key="1">
    <source>
        <dbReference type="ARBA" id="ARBA00004752"/>
    </source>
</evidence>
<dbReference type="Gene3D" id="3.10.350.10">
    <property type="entry name" value="LysM domain"/>
    <property type="match status" value="1"/>
</dbReference>
<feature type="domain" description="LysM" evidence="11">
    <location>
        <begin position="247"/>
        <end position="290"/>
    </location>
</feature>
<dbReference type="CDD" id="cd16913">
    <property type="entry name" value="YkuD_like"/>
    <property type="match status" value="1"/>
</dbReference>